<feature type="domain" description="TonB-dependent receptor plug" evidence="2">
    <location>
        <begin position="117"/>
        <end position="211"/>
    </location>
</feature>
<evidence type="ECO:0000256" key="1">
    <source>
        <dbReference type="PROSITE-ProRule" id="PRU01360"/>
    </source>
</evidence>
<keyword evidence="1" id="KW-1134">Transmembrane beta strand</keyword>
<dbReference type="InterPro" id="IPR008969">
    <property type="entry name" value="CarboxyPept-like_regulatory"/>
</dbReference>
<dbReference type="EMBL" id="BAABAV010000001">
    <property type="protein sequence ID" value="GAA4269310.1"/>
    <property type="molecule type" value="Genomic_DNA"/>
</dbReference>
<dbReference type="InterPro" id="IPR012910">
    <property type="entry name" value="Plug_dom"/>
</dbReference>
<keyword evidence="1" id="KW-0472">Membrane</keyword>
<proteinExistence type="inferred from homology"/>
<dbReference type="PROSITE" id="PS52016">
    <property type="entry name" value="TONB_DEPENDENT_REC_3"/>
    <property type="match status" value="1"/>
</dbReference>
<organism evidence="3 4">
    <name type="scientific">Hyunsoonleella aestuarii</name>
    <dbReference type="NCBI Taxonomy" id="912802"/>
    <lineage>
        <taxon>Bacteria</taxon>
        <taxon>Pseudomonadati</taxon>
        <taxon>Bacteroidota</taxon>
        <taxon>Flavobacteriia</taxon>
        <taxon>Flavobacteriales</taxon>
        <taxon>Flavobacteriaceae</taxon>
    </lineage>
</organism>
<dbReference type="Proteomes" id="UP001500027">
    <property type="component" value="Unassembled WGS sequence"/>
</dbReference>
<protein>
    <recommendedName>
        <fullName evidence="2">TonB-dependent receptor plug domain-containing protein</fullName>
    </recommendedName>
</protein>
<accession>A0ABP8EAQ7</accession>
<gene>
    <name evidence="3" type="ORF">GCM10022257_14110</name>
</gene>
<dbReference type="InterPro" id="IPR037066">
    <property type="entry name" value="Plug_dom_sf"/>
</dbReference>
<evidence type="ECO:0000259" key="2">
    <source>
        <dbReference type="Pfam" id="PF07715"/>
    </source>
</evidence>
<keyword evidence="1" id="KW-0813">Transport</keyword>
<sequence>MKSLLTILFIVFSFNSLITQNNESKIFELKGSIKDYDGSPIKGVRIFVDSLKTKSKTDKHGAYSVKITNEAKLITAYSEKYGLIDIEYNNEDRIDFIFPKDKEIISKKRFSEMGFGYSVYNNNSIDYSSYTDIFQLLRTKFPNVRVIGQEIRVIGAGKSLSNGSDFFIKPLYIVNGTQVSNIASISPADIKHISVERVNSSLYGSRGAGGVIKIKLK</sequence>
<comment type="similarity">
    <text evidence="1">Belongs to the TonB-dependent receptor family.</text>
</comment>
<name>A0ABP8EAQ7_9FLAO</name>
<evidence type="ECO:0000313" key="3">
    <source>
        <dbReference type="EMBL" id="GAA4269310.1"/>
    </source>
</evidence>
<comment type="caution">
    <text evidence="3">The sequence shown here is derived from an EMBL/GenBank/DDBJ whole genome shotgun (WGS) entry which is preliminary data.</text>
</comment>
<dbReference type="RefSeq" id="WP_139000779.1">
    <property type="nucleotide sequence ID" value="NZ_BAABAV010000001.1"/>
</dbReference>
<dbReference type="Pfam" id="PF07715">
    <property type="entry name" value="Plug"/>
    <property type="match status" value="1"/>
</dbReference>
<evidence type="ECO:0000313" key="4">
    <source>
        <dbReference type="Proteomes" id="UP001500027"/>
    </source>
</evidence>
<reference evidence="4" key="1">
    <citation type="journal article" date="2019" name="Int. J. Syst. Evol. Microbiol.">
        <title>The Global Catalogue of Microorganisms (GCM) 10K type strain sequencing project: providing services to taxonomists for standard genome sequencing and annotation.</title>
        <authorList>
            <consortium name="The Broad Institute Genomics Platform"/>
            <consortium name="The Broad Institute Genome Sequencing Center for Infectious Disease"/>
            <person name="Wu L."/>
            <person name="Ma J."/>
        </authorList>
    </citation>
    <scope>NUCLEOTIDE SEQUENCE [LARGE SCALE GENOMIC DNA]</scope>
    <source>
        <strain evidence="4">JCM 17452</strain>
    </source>
</reference>
<keyword evidence="4" id="KW-1185">Reference proteome</keyword>
<comment type="subcellular location">
    <subcellularLocation>
        <location evidence="1">Cell outer membrane</location>
        <topology evidence="1">Multi-pass membrane protein</topology>
    </subcellularLocation>
</comment>
<dbReference type="SUPFAM" id="SSF56935">
    <property type="entry name" value="Porins"/>
    <property type="match status" value="1"/>
</dbReference>
<dbReference type="Gene3D" id="2.170.130.10">
    <property type="entry name" value="TonB-dependent receptor, plug domain"/>
    <property type="match status" value="1"/>
</dbReference>
<dbReference type="Gene3D" id="2.60.40.1120">
    <property type="entry name" value="Carboxypeptidase-like, regulatory domain"/>
    <property type="match status" value="1"/>
</dbReference>
<keyword evidence="1" id="KW-0998">Cell outer membrane</keyword>
<keyword evidence="1" id="KW-0812">Transmembrane</keyword>
<dbReference type="InterPro" id="IPR039426">
    <property type="entry name" value="TonB-dep_rcpt-like"/>
</dbReference>
<dbReference type="SUPFAM" id="SSF49464">
    <property type="entry name" value="Carboxypeptidase regulatory domain-like"/>
    <property type="match status" value="1"/>
</dbReference>